<keyword evidence="3" id="KW-1185">Reference proteome</keyword>
<dbReference type="Proteomes" id="UP000268162">
    <property type="component" value="Unassembled WGS sequence"/>
</dbReference>
<sequence length="269" mass="29283">MTPDHSLWERLTTVIQNQARSLGLALTEPMSQEWFTTDWSLATHTRGMYSADEPNLSASAINSSNEMEFMYQTDTEAGMLSDTAPPTPRPSSTSESASSSRVDLTSLMMSQANLVLSQSHHRQLERQRQQRHRQSISRSAEYHHQQGSELATGLTRALADSEAYGRSRGARSCGHDSWLTFTTPTIAATPAGSPLLTPTSTPMATTPAPSSTAMEGSLLPTPSLPSSLAQLMDLVNEYQLRFSNLPNLLPPNWAPPAGILVTDFALATH</sequence>
<feature type="compositionally biased region" description="Low complexity" evidence="1">
    <location>
        <begin position="90"/>
        <end position="101"/>
    </location>
</feature>
<name>A0A4P9ZN20_9FUNG</name>
<gene>
    <name evidence="2" type="ORF">BJ085DRAFT_39572</name>
</gene>
<feature type="region of interest" description="Disordered" evidence="1">
    <location>
        <begin position="190"/>
        <end position="217"/>
    </location>
</feature>
<dbReference type="EMBL" id="ML003419">
    <property type="protein sequence ID" value="RKP33991.1"/>
    <property type="molecule type" value="Genomic_DNA"/>
</dbReference>
<accession>A0A4P9ZN20</accession>
<organism evidence="2 3">
    <name type="scientific">Dimargaris cristalligena</name>
    <dbReference type="NCBI Taxonomy" id="215637"/>
    <lineage>
        <taxon>Eukaryota</taxon>
        <taxon>Fungi</taxon>
        <taxon>Fungi incertae sedis</taxon>
        <taxon>Zoopagomycota</taxon>
        <taxon>Kickxellomycotina</taxon>
        <taxon>Dimargaritomycetes</taxon>
        <taxon>Dimargaritales</taxon>
        <taxon>Dimargaritaceae</taxon>
        <taxon>Dimargaris</taxon>
    </lineage>
</organism>
<proteinExistence type="predicted"/>
<feature type="region of interest" description="Disordered" evidence="1">
    <location>
        <begin position="78"/>
        <end position="101"/>
    </location>
</feature>
<feature type="region of interest" description="Disordered" evidence="1">
    <location>
        <begin position="117"/>
        <end position="154"/>
    </location>
</feature>
<evidence type="ECO:0000256" key="1">
    <source>
        <dbReference type="SAM" id="MobiDB-lite"/>
    </source>
</evidence>
<protein>
    <submittedName>
        <fullName evidence="2">Uncharacterized protein</fullName>
    </submittedName>
</protein>
<evidence type="ECO:0000313" key="2">
    <source>
        <dbReference type="EMBL" id="RKP33991.1"/>
    </source>
</evidence>
<reference evidence="3" key="1">
    <citation type="journal article" date="2018" name="Nat. Microbiol.">
        <title>Leveraging single-cell genomics to expand the fungal tree of life.</title>
        <authorList>
            <person name="Ahrendt S.R."/>
            <person name="Quandt C.A."/>
            <person name="Ciobanu D."/>
            <person name="Clum A."/>
            <person name="Salamov A."/>
            <person name="Andreopoulos B."/>
            <person name="Cheng J.F."/>
            <person name="Woyke T."/>
            <person name="Pelin A."/>
            <person name="Henrissat B."/>
            <person name="Reynolds N.K."/>
            <person name="Benny G.L."/>
            <person name="Smith M.E."/>
            <person name="James T.Y."/>
            <person name="Grigoriev I.V."/>
        </authorList>
    </citation>
    <scope>NUCLEOTIDE SEQUENCE [LARGE SCALE GENOMIC DNA]</scope>
    <source>
        <strain evidence="3">RSA 468</strain>
    </source>
</reference>
<evidence type="ECO:0000313" key="3">
    <source>
        <dbReference type="Proteomes" id="UP000268162"/>
    </source>
</evidence>
<dbReference type="AlphaFoldDB" id="A0A4P9ZN20"/>